<evidence type="ECO:0000256" key="1">
    <source>
        <dbReference type="SAM" id="MobiDB-lite"/>
    </source>
</evidence>
<protein>
    <submittedName>
        <fullName evidence="2">Uncharacterized protein</fullName>
    </submittedName>
</protein>
<dbReference type="Proteomes" id="UP000828390">
    <property type="component" value="Unassembled WGS sequence"/>
</dbReference>
<gene>
    <name evidence="2" type="ORF">DPMN_021270</name>
</gene>
<name>A0A9D4NMK6_DREPO</name>
<dbReference type="AlphaFoldDB" id="A0A9D4NMK6"/>
<organism evidence="2 3">
    <name type="scientific">Dreissena polymorpha</name>
    <name type="common">Zebra mussel</name>
    <name type="synonym">Mytilus polymorpha</name>
    <dbReference type="NCBI Taxonomy" id="45954"/>
    <lineage>
        <taxon>Eukaryota</taxon>
        <taxon>Metazoa</taxon>
        <taxon>Spiralia</taxon>
        <taxon>Lophotrochozoa</taxon>
        <taxon>Mollusca</taxon>
        <taxon>Bivalvia</taxon>
        <taxon>Autobranchia</taxon>
        <taxon>Heteroconchia</taxon>
        <taxon>Euheterodonta</taxon>
        <taxon>Imparidentia</taxon>
        <taxon>Neoheterodontei</taxon>
        <taxon>Myida</taxon>
        <taxon>Dreissenoidea</taxon>
        <taxon>Dreissenidae</taxon>
        <taxon>Dreissena</taxon>
    </lineage>
</organism>
<reference evidence="2" key="2">
    <citation type="submission" date="2020-11" db="EMBL/GenBank/DDBJ databases">
        <authorList>
            <person name="McCartney M.A."/>
            <person name="Auch B."/>
            <person name="Kono T."/>
            <person name="Mallez S."/>
            <person name="Becker A."/>
            <person name="Gohl D.M."/>
            <person name="Silverstein K.A.T."/>
            <person name="Koren S."/>
            <person name="Bechman K.B."/>
            <person name="Herman A."/>
            <person name="Abrahante J.E."/>
            <person name="Garbe J."/>
        </authorList>
    </citation>
    <scope>NUCLEOTIDE SEQUENCE</scope>
    <source>
        <strain evidence="2">Duluth1</strain>
        <tissue evidence="2">Whole animal</tissue>
    </source>
</reference>
<feature type="compositionally biased region" description="Basic residues" evidence="1">
    <location>
        <begin position="29"/>
        <end position="42"/>
    </location>
</feature>
<accession>A0A9D4NMK6</accession>
<dbReference type="EMBL" id="JAIWYP010000001">
    <property type="protein sequence ID" value="KAH3897086.1"/>
    <property type="molecule type" value="Genomic_DNA"/>
</dbReference>
<proteinExistence type="predicted"/>
<reference evidence="2" key="1">
    <citation type="journal article" date="2019" name="bioRxiv">
        <title>The Genome of the Zebra Mussel, Dreissena polymorpha: A Resource for Invasive Species Research.</title>
        <authorList>
            <person name="McCartney M.A."/>
            <person name="Auch B."/>
            <person name="Kono T."/>
            <person name="Mallez S."/>
            <person name="Zhang Y."/>
            <person name="Obille A."/>
            <person name="Becker A."/>
            <person name="Abrahante J.E."/>
            <person name="Garbe J."/>
            <person name="Badalamenti J.P."/>
            <person name="Herman A."/>
            <person name="Mangelson H."/>
            <person name="Liachko I."/>
            <person name="Sullivan S."/>
            <person name="Sone E.D."/>
            <person name="Koren S."/>
            <person name="Silverstein K.A.T."/>
            <person name="Beckman K.B."/>
            <person name="Gohl D.M."/>
        </authorList>
    </citation>
    <scope>NUCLEOTIDE SEQUENCE</scope>
    <source>
        <strain evidence="2">Duluth1</strain>
        <tissue evidence="2">Whole animal</tissue>
    </source>
</reference>
<sequence length="60" mass="6940">MLIRNGLARRTIYFGKSLARDDFNLARASRRPLKKSPGRRRVSKSDVDMDGEEEEEEEGE</sequence>
<feature type="region of interest" description="Disordered" evidence="1">
    <location>
        <begin position="29"/>
        <end position="60"/>
    </location>
</feature>
<evidence type="ECO:0000313" key="3">
    <source>
        <dbReference type="Proteomes" id="UP000828390"/>
    </source>
</evidence>
<comment type="caution">
    <text evidence="2">The sequence shown here is derived from an EMBL/GenBank/DDBJ whole genome shotgun (WGS) entry which is preliminary data.</text>
</comment>
<keyword evidence="3" id="KW-1185">Reference proteome</keyword>
<feature type="compositionally biased region" description="Acidic residues" evidence="1">
    <location>
        <begin position="48"/>
        <end position="60"/>
    </location>
</feature>
<evidence type="ECO:0000313" key="2">
    <source>
        <dbReference type="EMBL" id="KAH3897086.1"/>
    </source>
</evidence>